<accession>A0A3S5A734</accession>
<dbReference type="Proteomes" id="UP000784294">
    <property type="component" value="Unassembled WGS sequence"/>
</dbReference>
<feature type="compositionally biased region" description="Acidic residues" evidence="1">
    <location>
        <begin position="420"/>
        <end position="450"/>
    </location>
</feature>
<feature type="compositionally biased region" description="Acidic residues" evidence="1">
    <location>
        <begin position="293"/>
        <end position="323"/>
    </location>
</feature>
<organism evidence="2 3">
    <name type="scientific">Protopolystoma xenopodis</name>
    <dbReference type="NCBI Taxonomy" id="117903"/>
    <lineage>
        <taxon>Eukaryota</taxon>
        <taxon>Metazoa</taxon>
        <taxon>Spiralia</taxon>
        <taxon>Lophotrochozoa</taxon>
        <taxon>Platyhelminthes</taxon>
        <taxon>Monogenea</taxon>
        <taxon>Polyopisthocotylea</taxon>
        <taxon>Polystomatidea</taxon>
        <taxon>Polystomatidae</taxon>
        <taxon>Protopolystoma</taxon>
    </lineage>
</organism>
<evidence type="ECO:0000313" key="2">
    <source>
        <dbReference type="EMBL" id="VEL16669.1"/>
    </source>
</evidence>
<proteinExistence type="predicted"/>
<dbReference type="Pfam" id="PF20210">
    <property type="entry name" value="Laa1_Sip1_HTR5"/>
    <property type="match status" value="1"/>
</dbReference>
<dbReference type="AlphaFoldDB" id="A0A3S5A734"/>
<dbReference type="GO" id="GO:0005829">
    <property type="term" value="C:cytosol"/>
    <property type="evidence" value="ECO:0007669"/>
    <property type="project" value="GOC"/>
</dbReference>
<sequence length="460" mass="50769">MAICFKHTLKLSGHVLLEQYQAQVSAALRPVFIQAAVPGGDSFVNSSSPTGPILTSSSSSPVLTSYALHSQPSIVQGSSFVKKENVSDNLMASQLAANPFVLATACEVASTWLSSGVAQHLDELHRVQHLLLSCLHRLDRAVRQHSLLPNTPSGSASTPACVRASGIVQTGQNYSEAAATLEHLAVLRAWAEIYITRMLHAEIHFGHGLRTRLTEFGQRRHIQQLRVKPVGAVASESYQSNHRMHGMKAKDTDQDSDMGTDAQPADSKREQTCATEIEMQKNPSNQAERQELGELDEEDEEVEPEEGEADDEEDEEAEEAEELGLNEPCQLQEAIASSVAAAHDDASEAARRLPILLYNPETDYAFGIVERDILATATMMRRHVSMTKRRPSRLGKEMWQNPNEAYEEKVRELKSGQAYVDEDLVDEGEELDDEENSADEDGLCDSDYSDPGELPFLYKR</sequence>
<evidence type="ECO:0000256" key="1">
    <source>
        <dbReference type="SAM" id="MobiDB-lite"/>
    </source>
</evidence>
<dbReference type="EMBL" id="CAAALY010029433">
    <property type="protein sequence ID" value="VEL16669.1"/>
    <property type="molecule type" value="Genomic_DNA"/>
</dbReference>
<protein>
    <submittedName>
        <fullName evidence="2">Uncharacterized protein</fullName>
    </submittedName>
</protein>
<dbReference type="GO" id="GO:0030139">
    <property type="term" value="C:endocytic vesicle"/>
    <property type="evidence" value="ECO:0007669"/>
    <property type="project" value="TreeGrafter"/>
</dbReference>
<comment type="caution">
    <text evidence="2">The sequence shown here is derived from an EMBL/GenBank/DDBJ whole genome shotgun (WGS) entry which is preliminary data.</text>
</comment>
<dbReference type="GO" id="GO:0042147">
    <property type="term" value="P:retrograde transport, endosome to Golgi"/>
    <property type="evidence" value="ECO:0007669"/>
    <property type="project" value="TreeGrafter"/>
</dbReference>
<dbReference type="InterPro" id="IPR040108">
    <property type="entry name" value="Laa1/Sip1/HEATR5"/>
</dbReference>
<evidence type="ECO:0000313" key="3">
    <source>
        <dbReference type="Proteomes" id="UP000784294"/>
    </source>
</evidence>
<feature type="region of interest" description="Disordered" evidence="1">
    <location>
        <begin position="417"/>
        <end position="460"/>
    </location>
</feature>
<gene>
    <name evidence="2" type="ORF">PXEA_LOCUS10109</name>
</gene>
<dbReference type="OrthoDB" id="192608at2759"/>
<reference evidence="2" key="1">
    <citation type="submission" date="2018-11" db="EMBL/GenBank/DDBJ databases">
        <authorList>
            <consortium name="Pathogen Informatics"/>
        </authorList>
    </citation>
    <scope>NUCLEOTIDE SEQUENCE</scope>
</reference>
<dbReference type="InterPro" id="IPR046837">
    <property type="entry name" value="Laa1/Sip1/HEATR5-like_HEAT"/>
</dbReference>
<feature type="region of interest" description="Disordered" evidence="1">
    <location>
        <begin position="237"/>
        <end position="323"/>
    </location>
</feature>
<keyword evidence="3" id="KW-1185">Reference proteome</keyword>
<dbReference type="PANTHER" id="PTHR21663">
    <property type="entry name" value="HYPOTHETICAL HEAT DOMAIN-CONTAINING"/>
    <property type="match status" value="1"/>
</dbReference>
<dbReference type="GO" id="GO:0016020">
    <property type="term" value="C:membrane"/>
    <property type="evidence" value="ECO:0007669"/>
    <property type="project" value="TreeGrafter"/>
</dbReference>
<name>A0A3S5A734_9PLAT</name>
<dbReference type="GO" id="GO:0006897">
    <property type="term" value="P:endocytosis"/>
    <property type="evidence" value="ECO:0007669"/>
    <property type="project" value="TreeGrafter"/>
</dbReference>
<dbReference type="PANTHER" id="PTHR21663:SF0">
    <property type="entry name" value="HEAT REPEAT-CONTAINING PROTEIN 5B"/>
    <property type="match status" value="1"/>
</dbReference>
<dbReference type="GO" id="GO:0005794">
    <property type="term" value="C:Golgi apparatus"/>
    <property type="evidence" value="ECO:0007669"/>
    <property type="project" value="TreeGrafter"/>
</dbReference>
<dbReference type="GO" id="GO:0008104">
    <property type="term" value="P:intracellular protein localization"/>
    <property type="evidence" value="ECO:0007669"/>
    <property type="project" value="TreeGrafter"/>
</dbReference>